<sequence length="593" mass="67937">MIYCNPERQEEKSMTKTITAAARLRRKIRCASRHVARKDTACAQALSNNIMDNEINLPAQSVSFQQFLQTPRIFSSKEVKDRAKAVESRYGISVTAPSYVSKWVRLSRILSVITSLRATELSFRPHWFKQRLAFNKKVSNNQKINSSWSSNGQTSLKLFEKFRVHPRSELARIHADAFLATLPRRSQWDLTKNTTPFKHNPSSSGRPFSSKQPSPHEQYELELHSTAKLDKHPNARGKNGAQMNAKSTSRVPKRRGVWEIYDKILSRVNKSWTEALSLICADFRNLYSPDGSRTSDTSHERATEKVLRRDSTQIYSHPLKLQASNSPTVERQLNMESGRKLKEMELKSKANNVDLKFPTRTKLGRLTTITRGITCMNYREAIEQELLLLSATVAGNKIKIDSKINGGKVLHSQSSRVTTLRNQYRCREATKRRVERSEINIKPGQTTVCKYIENVSLELNSTPNNSKQVPAVGYQIAQRKCLKFQICALTRNLGERHTERKALIKCFVDVNKPENKLQFRAPLDSNIRSAIGVAKRIQLESKRRKSLREWDREKREKGKGNRGNKTTLRSSQNQDEDKQHILAIVFLKTDFTS</sequence>
<accession>A0A0M8ZQ96</accession>
<keyword evidence="3" id="KW-1185">Reference proteome</keyword>
<feature type="compositionally biased region" description="Polar residues" evidence="1">
    <location>
        <begin position="241"/>
        <end position="250"/>
    </location>
</feature>
<feature type="compositionally biased region" description="Basic and acidic residues" evidence="1">
    <location>
        <begin position="545"/>
        <end position="559"/>
    </location>
</feature>
<evidence type="ECO:0000313" key="2">
    <source>
        <dbReference type="EMBL" id="KOX68717.1"/>
    </source>
</evidence>
<protein>
    <submittedName>
        <fullName evidence="2">Uncharacterized protein</fullName>
    </submittedName>
</protein>
<feature type="region of interest" description="Disordered" evidence="1">
    <location>
        <begin position="545"/>
        <end position="575"/>
    </location>
</feature>
<dbReference type="EMBL" id="KQ435918">
    <property type="protein sequence ID" value="KOX68717.1"/>
    <property type="molecule type" value="Genomic_DNA"/>
</dbReference>
<evidence type="ECO:0000313" key="3">
    <source>
        <dbReference type="Proteomes" id="UP000053105"/>
    </source>
</evidence>
<feature type="region of interest" description="Disordered" evidence="1">
    <location>
        <begin position="190"/>
        <end position="250"/>
    </location>
</feature>
<feature type="compositionally biased region" description="Polar residues" evidence="1">
    <location>
        <begin position="190"/>
        <end position="215"/>
    </location>
</feature>
<organism evidence="2 3">
    <name type="scientific">Melipona quadrifasciata</name>
    <dbReference type="NCBI Taxonomy" id="166423"/>
    <lineage>
        <taxon>Eukaryota</taxon>
        <taxon>Metazoa</taxon>
        <taxon>Ecdysozoa</taxon>
        <taxon>Arthropoda</taxon>
        <taxon>Hexapoda</taxon>
        <taxon>Insecta</taxon>
        <taxon>Pterygota</taxon>
        <taxon>Neoptera</taxon>
        <taxon>Endopterygota</taxon>
        <taxon>Hymenoptera</taxon>
        <taxon>Apocrita</taxon>
        <taxon>Aculeata</taxon>
        <taxon>Apoidea</taxon>
        <taxon>Anthophila</taxon>
        <taxon>Apidae</taxon>
        <taxon>Melipona</taxon>
    </lineage>
</organism>
<name>A0A0M8ZQ96_9HYME</name>
<dbReference type="Proteomes" id="UP000053105">
    <property type="component" value="Unassembled WGS sequence"/>
</dbReference>
<evidence type="ECO:0000256" key="1">
    <source>
        <dbReference type="SAM" id="MobiDB-lite"/>
    </source>
</evidence>
<reference evidence="2 3" key="1">
    <citation type="submission" date="2015-07" db="EMBL/GenBank/DDBJ databases">
        <title>The genome of Melipona quadrifasciata.</title>
        <authorList>
            <person name="Pan H."/>
            <person name="Kapheim K."/>
        </authorList>
    </citation>
    <scope>NUCLEOTIDE SEQUENCE [LARGE SCALE GENOMIC DNA]</scope>
    <source>
        <strain evidence="2">0111107301</strain>
        <tissue evidence="2">Whole body</tissue>
    </source>
</reference>
<dbReference type="AlphaFoldDB" id="A0A0M8ZQ96"/>
<feature type="compositionally biased region" description="Basic and acidic residues" evidence="1">
    <location>
        <begin position="217"/>
        <end position="233"/>
    </location>
</feature>
<gene>
    <name evidence="2" type="ORF">WN51_06954</name>
</gene>
<proteinExistence type="predicted"/>